<keyword evidence="1" id="KW-0863">Zinc-finger</keyword>
<protein>
    <recommendedName>
        <fullName evidence="2">SWIM-type domain-containing protein</fullName>
    </recommendedName>
</protein>
<dbReference type="Proteomes" id="UP001159427">
    <property type="component" value="Unassembled WGS sequence"/>
</dbReference>
<dbReference type="Pfam" id="PF04434">
    <property type="entry name" value="SWIM"/>
    <property type="match status" value="1"/>
</dbReference>
<feature type="non-terminal residue" evidence="3">
    <location>
        <position position="183"/>
    </location>
</feature>
<evidence type="ECO:0000313" key="3">
    <source>
        <dbReference type="EMBL" id="CAH3193680.1"/>
    </source>
</evidence>
<keyword evidence="1" id="KW-0479">Metal-binding</keyword>
<keyword evidence="1" id="KW-0862">Zinc</keyword>
<feature type="domain" description="SWIM-type" evidence="2">
    <location>
        <begin position="56"/>
        <end position="87"/>
    </location>
</feature>
<dbReference type="EMBL" id="CALNXI010003561">
    <property type="protein sequence ID" value="CAH3193680.1"/>
    <property type="molecule type" value="Genomic_DNA"/>
</dbReference>
<gene>
    <name evidence="3" type="ORF">PEVE_00026313</name>
</gene>
<reference evidence="3 4" key="1">
    <citation type="submission" date="2022-05" db="EMBL/GenBank/DDBJ databases">
        <authorList>
            <consortium name="Genoscope - CEA"/>
            <person name="William W."/>
        </authorList>
    </citation>
    <scope>NUCLEOTIDE SEQUENCE [LARGE SCALE GENOMIC DNA]</scope>
</reference>
<keyword evidence="4" id="KW-1185">Reference proteome</keyword>
<accession>A0ABN8SQW5</accession>
<comment type="caution">
    <text evidence="3">The sequence shown here is derived from an EMBL/GenBank/DDBJ whole genome shotgun (WGS) entry which is preliminary data.</text>
</comment>
<dbReference type="InterPro" id="IPR007527">
    <property type="entry name" value="Znf_SWIM"/>
</dbReference>
<evidence type="ECO:0000313" key="4">
    <source>
        <dbReference type="Proteomes" id="UP001159427"/>
    </source>
</evidence>
<evidence type="ECO:0000256" key="1">
    <source>
        <dbReference type="PROSITE-ProRule" id="PRU00325"/>
    </source>
</evidence>
<organism evidence="3 4">
    <name type="scientific">Porites evermanni</name>
    <dbReference type="NCBI Taxonomy" id="104178"/>
    <lineage>
        <taxon>Eukaryota</taxon>
        <taxon>Metazoa</taxon>
        <taxon>Cnidaria</taxon>
        <taxon>Anthozoa</taxon>
        <taxon>Hexacorallia</taxon>
        <taxon>Scleractinia</taxon>
        <taxon>Fungiina</taxon>
        <taxon>Poritidae</taxon>
        <taxon>Porites</taxon>
    </lineage>
</organism>
<proteinExistence type="predicted"/>
<sequence length="183" mass="20838">MRYKTVTARHVVESALLLLNHPFAIKEQRACQPTLQPTSNKFKVAAIHGKNGRVQCTVNTNFVSCNCPSYKFDNICKHSIAVPQLKECLEEHLNFVMQKSKVPKECREKGTQKYKQIFAGKKGRRNINKYCPSKQQSTAAEVPQSNTNDVYTELHHNNNPFVICLLPAEAKQCKTCEVDFCHQ</sequence>
<name>A0ABN8SQW5_9CNID</name>
<evidence type="ECO:0000259" key="2">
    <source>
        <dbReference type="PROSITE" id="PS50966"/>
    </source>
</evidence>
<dbReference type="PROSITE" id="PS50966">
    <property type="entry name" value="ZF_SWIM"/>
    <property type="match status" value="1"/>
</dbReference>